<dbReference type="Pfam" id="PF17874">
    <property type="entry name" value="TPR_MalT"/>
    <property type="match status" value="1"/>
</dbReference>
<evidence type="ECO:0000313" key="11">
    <source>
        <dbReference type="Proteomes" id="UP000515369"/>
    </source>
</evidence>
<evidence type="ECO:0000256" key="3">
    <source>
        <dbReference type="ARBA" id="ARBA00022679"/>
    </source>
</evidence>
<organism evidence="10 11">
    <name type="scientific">Spirosoma foliorum</name>
    <dbReference type="NCBI Taxonomy" id="2710596"/>
    <lineage>
        <taxon>Bacteria</taxon>
        <taxon>Pseudomonadati</taxon>
        <taxon>Bacteroidota</taxon>
        <taxon>Cytophagia</taxon>
        <taxon>Cytophagales</taxon>
        <taxon>Cytophagaceae</taxon>
        <taxon>Spirosoma</taxon>
    </lineage>
</organism>
<protein>
    <recommendedName>
        <fullName evidence="2">histidine kinase</fullName>
        <ecNumber evidence="2">2.7.13.3</ecNumber>
    </recommendedName>
</protein>
<evidence type="ECO:0000256" key="1">
    <source>
        <dbReference type="ARBA" id="ARBA00000085"/>
    </source>
</evidence>
<dbReference type="SUPFAM" id="SSF55874">
    <property type="entry name" value="ATPase domain of HSP90 chaperone/DNA topoisomerase II/histidine kinase"/>
    <property type="match status" value="1"/>
</dbReference>
<reference evidence="10 11" key="1">
    <citation type="submission" date="2020-07" db="EMBL/GenBank/DDBJ databases">
        <title>Spirosoma foliorum sp. nov., isolated from the leaves on the Nejang mountain Korea, Republic of.</title>
        <authorList>
            <person name="Ho H."/>
            <person name="Lee Y.-J."/>
            <person name="Nurcahyanto D.-A."/>
            <person name="Kim S.-G."/>
        </authorList>
    </citation>
    <scope>NUCLEOTIDE SEQUENCE [LARGE SCALE GENOMIC DNA]</scope>
    <source>
        <strain evidence="10 11">PL0136</strain>
    </source>
</reference>
<dbReference type="InterPro" id="IPR050736">
    <property type="entry name" value="Sensor_HK_Regulatory"/>
</dbReference>
<dbReference type="InterPro" id="IPR004358">
    <property type="entry name" value="Sig_transdc_His_kin-like_C"/>
</dbReference>
<name>A0A7G5GYU6_9BACT</name>
<keyword evidence="8" id="KW-0472">Membrane</keyword>
<dbReference type="InterPro" id="IPR036890">
    <property type="entry name" value="HATPase_C_sf"/>
</dbReference>
<keyword evidence="8" id="KW-1133">Transmembrane helix</keyword>
<keyword evidence="5" id="KW-0902">Two-component regulatory system</keyword>
<dbReference type="EMBL" id="CP059732">
    <property type="protein sequence ID" value="QMW04038.1"/>
    <property type="molecule type" value="Genomic_DNA"/>
</dbReference>
<dbReference type="InterPro" id="IPR005467">
    <property type="entry name" value="His_kinase_dom"/>
</dbReference>
<keyword evidence="6" id="KW-0802">TPR repeat</keyword>
<evidence type="ECO:0000256" key="5">
    <source>
        <dbReference type="ARBA" id="ARBA00023012"/>
    </source>
</evidence>
<evidence type="ECO:0000256" key="7">
    <source>
        <dbReference type="SAM" id="Coils"/>
    </source>
</evidence>
<dbReference type="Pfam" id="PF02518">
    <property type="entry name" value="HATPase_c"/>
    <property type="match status" value="1"/>
</dbReference>
<dbReference type="Gene3D" id="1.10.287.130">
    <property type="match status" value="1"/>
</dbReference>
<evidence type="ECO:0000259" key="9">
    <source>
        <dbReference type="PROSITE" id="PS50109"/>
    </source>
</evidence>
<comment type="catalytic activity">
    <reaction evidence="1">
        <text>ATP + protein L-histidine = ADP + protein N-phospho-L-histidine.</text>
        <dbReference type="EC" id="2.7.13.3"/>
    </reaction>
</comment>
<gene>
    <name evidence="10" type="ORF">H3H32_03515</name>
</gene>
<dbReference type="KEGG" id="sfol:H3H32_03515"/>
<proteinExistence type="predicted"/>
<dbReference type="InterPro" id="IPR036097">
    <property type="entry name" value="HisK_dim/P_sf"/>
</dbReference>
<dbReference type="Gene3D" id="1.25.40.10">
    <property type="entry name" value="Tetratricopeptide repeat domain"/>
    <property type="match status" value="2"/>
</dbReference>
<sequence length="696" mass="78855">MSGSIRFLLTIGFSIWLSVTSWETAYAQSLAISQLKDSLQKPQSDSMRALNLIDLGRNYIQINLDSSWYYLHQAIFLSKKLPNKRILTKAYNALATTYVATGEASKGLAILRQADQISRAYPFDSIRLEVQARMTQAYRIQGNYQQALRIGLALDNDLEKHPERRAGLVVTLYSELALIHQHFQNDSLALLYYKKAYQFATNSRNKKSILAASGNLGEYYVTHQELSQAEFYLKKTLAISQELKLDHSTAETLRNIGEIKRNQHHYKAAIAYYEQALSIQKRIGAKEFIGYIYLELAQSYGSLNNLSRALSFLEQSITIFKAIQSAHYLHQALLVKVKLQQRLGHADQALQAFQEAQLLSDSLNGLEKQKAIAQIQAQFDVERQQNQIANLKKDLTLQQQTKNTIQLQLSLTQSQRTLYIAVSFLLLLFAGFMYINFYKLKKSQQLLSQQQDEIKTQNEQLTNLNKTKDQLFSIIGHDLRNPLVQLKQEIHQLQLAAQLGQKPVMSSLTGLEQKTDNILALLMTLLDWAYVQFKGFQTNLQVVNLTDHLAQVSSYFSDRTNQKQITIINQVEGHCLIMADPQQLGVVLRNLMDNAIKFTPVSGYIRLLAIEHVNTIELQIRDTGIGMTEDMINLAFTKPQVRPGTQAESGTGLGLKISRELLIKQNGKLVIEGIPKKGITVKVFFDKPAHADLTSD</sequence>
<feature type="coiled-coil region" evidence="7">
    <location>
        <begin position="440"/>
        <end position="467"/>
    </location>
</feature>
<dbReference type="Proteomes" id="UP000515369">
    <property type="component" value="Chromosome"/>
</dbReference>
<dbReference type="InterPro" id="IPR003594">
    <property type="entry name" value="HATPase_dom"/>
</dbReference>
<dbReference type="SMART" id="SM00387">
    <property type="entry name" value="HATPase_c"/>
    <property type="match status" value="1"/>
</dbReference>
<dbReference type="Gene3D" id="3.30.565.10">
    <property type="entry name" value="Histidine kinase-like ATPase, C-terminal domain"/>
    <property type="match status" value="1"/>
</dbReference>
<dbReference type="PROSITE" id="PS50005">
    <property type="entry name" value="TPR"/>
    <property type="match status" value="1"/>
</dbReference>
<keyword evidence="7" id="KW-0175">Coiled coil</keyword>
<dbReference type="InterPro" id="IPR011990">
    <property type="entry name" value="TPR-like_helical_dom_sf"/>
</dbReference>
<evidence type="ECO:0000256" key="4">
    <source>
        <dbReference type="ARBA" id="ARBA00022777"/>
    </source>
</evidence>
<dbReference type="SUPFAM" id="SSF48452">
    <property type="entry name" value="TPR-like"/>
    <property type="match status" value="2"/>
</dbReference>
<dbReference type="AlphaFoldDB" id="A0A7G5GYU6"/>
<dbReference type="PANTHER" id="PTHR43711">
    <property type="entry name" value="TWO-COMPONENT HISTIDINE KINASE"/>
    <property type="match status" value="1"/>
</dbReference>
<evidence type="ECO:0000256" key="2">
    <source>
        <dbReference type="ARBA" id="ARBA00012438"/>
    </source>
</evidence>
<dbReference type="PRINTS" id="PR00344">
    <property type="entry name" value="BCTRLSENSOR"/>
</dbReference>
<feature type="domain" description="Histidine kinase" evidence="9">
    <location>
        <begin position="474"/>
        <end position="689"/>
    </location>
</feature>
<dbReference type="EC" id="2.7.13.3" evidence="2"/>
<evidence type="ECO:0000313" key="10">
    <source>
        <dbReference type="EMBL" id="QMW04038.1"/>
    </source>
</evidence>
<feature type="repeat" description="TPR" evidence="6">
    <location>
        <begin position="250"/>
        <end position="283"/>
    </location>
</feature>
<keyword evidence="4" id="KW-0418">Kinase</keyword>
<dbReference type="PROSITE" id="PS50109">
    <property type="entry name" value="HIS_KIN"/>
    <property type="match status" value="1"/>
</dbReference>
<dbReference type="PANTHER" id="PTHR43711:SF31">
    <property type="entry name" value="HISTIDINE KINASE"/>
    <property type="match status" value="1"/>
</dbReference>
<keyword evidence="11" id="KW-1185">Reference proteome</keyword>
<dbReference type="InterPro" id="IPR019734">
    <property type="entry name" value="TPR_rpt"/>
</dbReference>
<feature type="transmembrane region" description="Helical" evidence="8">
    <location>
        <begin position="418"/>
        <end position="437"/>
    </location>
</feature>
<keyword evidence="3" id="KW-0808">Transferase</keyword>
<dbReference type="SMART" id="SM00028">
    <property type="entry name" value="TPR"/>
    <property type="match status" value="6"/>
</dbReference>
<dbReference type="SUPFAM" id="SSF47384">
    <property type="entry name" value="Homodimeric domain of signal transducing histidine kinase"/>
    <property type="match status" value="1"/>
</dbReference>
<dbReference type="InterPro" id="IPR041617">
    <property type="entry name" value="TPR_MalT"/>
</dbReference>
<evidence type="ECO:0000256" key="6">
    <source>
        <dbReference type="PROSITE-ProRule" id="PRU00339"/>
    </source>
</evidence>
<dbReference type="RefSeq" id="WP_182461294.1">
    <property type="nucleotide sequence ID" value="NZ_CP059732.1"/>
</dbReference>
<accession>A0A7G5GYU6</accession>
<evidence type="ECO:0000256" key="8">
    <source>
        <dbReference type="SAM" id="Phobius"/>
    </source>
</evidence>
<keyword evidence="8" id="KW-0812">Transmembrane</keyword>
<dbReference type="GO" id="GO:0000155">
    <property type="term" value="F:phosphorelay sensor kinase activity"/>
    <property type="evidence" value="ECO:0007669"/>
    <property type="project" value="InterPro"/>
</dbReference>